<comment type="caution">
    <text evidence="7">The sequence shown here is derived from an EMBL/GenBank/DDBJ whole genome shotgun (WGS) entry which is preliminary data.</text>
</comment>
<dbReference type="SUPFAM" id="SSF52490">
    <property type="entry name" value="Tubulin nucleotide-binding domain-like"/>
    <property type="match status" value="1"/>
</dbReference>
<dbReference type="InterPro" id="IPR036525">
    <property type="entry name" value="Tubulin/FtsZ_GTPase_sf"/>
</dbReference>
<feature type="region of interest" description="Disordered" evidence="5">
    <location>
        <begin position="1"/>
        <end position="128"/>
    </location>
</feature>
<evidence type="ECO:0000256" key="2">
    <source>
        <dbReference type="ARBA" id="ARBA00004173"/>
    </source>
</evidence>
<feature type="compositionally biased region" description="Basic and acidic residues" evidence="5">
    <location>
        <begin position="23"/>
        <end position="36"/>
    </location>
</feature>
<reference evidence="7" key="1">
    <citation type="submission" date="2020-01" db="EMBL/GenBank/DDBJ databases">
        <authorList>
            <person name="Feng Z.H.Z."/>
        </authorList>
    </citation>
    <scope>NUCLEOTIDE SEQUENCE</scope>
    <source>
        <strain evidence="7">CBS107.38</strain>
    </source>
</reference>
<comment type="subcellular location">
    <subcellularLocation>
        <location evidence="2">Mitochondrion</location>
    </subcellularLocation>
</comment>
<dbReference type="Gene3D" id="3.40.50.1440">
    <property type="entry name" value="Tubulin/FtsZ, GTPase domain"/>
    <property type="match status" value="1"/>
</dbReference>
<dbReference type="Pfam" id="PF14881">
    <property type="entry name" value="Tubulin_3"/>
    <property type="match status" value="1"/>
</dbReference>
<comment type="function">
    <text evidence="1">Involved in the partitioning of the mitochondrial organelle and mitochondrial DNA (mtDNA) inheritance.</text>
</comment>
<protein>
    <submittedName>
        <fullName evidence="7">Tubulin nucleotide-binding domain-like protein</fullName>
    </submittedName>
</protein>
<evidence type="ECO:0000313" key="7">
    <source>
        <dbReference type="EMBL" id="KAF7675428.1"/>
    </source>
</evidence>
<dbReference type="Proteomes" id="UP000596902">
    <property type="component" value="Unassembled WGS sequence"/>
</dbReference>
<evidence type="ECO:0000313" key="8">
    <source>
        <dbReference type="Proteomes" id="UP000596902"/>
    </source>
</evidence>
<keyword evidence="4" id="KW-0496">Mitochondrion</keyword>
<dbReference type="EMBL" id="JAAABM010000008">
    <property type="protein sequence ID" value="KAF7675428.1"/>
    <property type="molecule type" value="Genomic_DNA"/>
</dbReference>
<dbReference type="RefSeq" id="XP_038785691.1">
    <property type="nucleotide sequence ID" value="XM_038931194.1"/>
</dbReference>
<comment type="similarity">
    <text evidence="3">Belongs to the misato family.</text>
</comment>
<dbReference type="InterPro" id="IPR049942">
    <property type="entry name" value="DML1/Misato"/>
</dbReference>
<dbReference type="PANTHER" id="PTHR13391">
    <property type="entry name" value="MITOCHONDRIAL DISTRIBUTION REGULATOR MISATO"/>
    <property type="match status" value="1"/>
</dbReference>
<dbReference type="GO" id="GO:0008380">
    <property type="term" value="P:RNA splicing"/>
    <property type="evidence" value="ECO:0007669"/>
    <property type="project" value="InterPro"/>
</dbReference>
<evidence type="ECO:0000259" key="6">
    <source>
        <dbReference type="SMART" id="SM00500"/>
    </source>
</evidence>
<dbReference type="Pfam" id="PF10644">
    <property type="entry name" value="Misat_Tub_SegII"/>
    <property type="match status" value="1"/>
</dbReference>
<dbReference type="GO" id="GO:0007005">
    <property type="term" value="P:mitochondrion organization"/>
    <property type="evidence" value="ECO:0007669"/>
    <property type="project" value="InterPro"/>
</dbReference>
<organism evidence="7 8">
    <name type="scientific">Alternaria burnsii</name>
    <dbReference type="NCBI Taxonomy" id="1187904"/>
    <lineage>
        <taxon>Eukaryota</taxon>
        <taxon>Fungi</taxon>
        <taxon>Dikarya</taxon>
        <taxon>Ascomycota</taxon>
        <taxon>Pezizomycotina</taxon>
        <taxon>Dothideomycetes</taxon>
        <taxon>Pleosporomycetidae</taxon>
        <taxon>Pleosporales</taxon>
        <taxon>Pleosporineae</taxon>
        <taxon>Pleosporaceae</taxon>
        <taxon>Alternaria</taxon>
        <taxon>Alternaria sect. Alternaria</taxon>
    </lineage>
</organism>
<dbReference type="InterPro" id="IPR029209">
    <property type="entry name" value="DML1/Misato_tubulin"/>
</dbReference>
<feature type="compositionally biased region" description="Basic and acidic residues" evidence="5">
    <location>
        <begin position="71"/>
        <end position="90"/>
    </location>
</feature>
<evidence type="ECO:0000256" key="4">
    <source>
        <dbReference type="ARBA" id="ARBA00023128"/>
    </source>
</evidence>
<dbReference type="PANTHER" id="PTHR13391:SF0">
    <property type="entry name" value="PROTEIN MISATO HOMOLOG 1"/>
    <property type="match status" value="1"/>
</dbReference>
<accession>A0A8H7B9W4</accession>
<dbReference type="Gene3D" id="4.10.280.110">
    <property type="entry name" value="Pre-mRNA processing factor 4 domain"/>
    <property type="match status" value="1"/>
</dbReference>
<reference evidence="7" key="2">
    <citation type="submission" date="2020-08" db="EMBL/GenBank/DDBJ databases">
        <title>Draft Genome Sequence of Cumin Blight Pathogen Alternaria burnsii.</title>
        <authorList>
            <person name="Feng Z."/>
        </authorList>
    </citation>
    <scope>NUCLEOTIDE SEQUENCE</scope>
    <source>
        <strain evidence="7">CBS107.38</strain>
    </source>
</reference>
<dbReference type="GO" id="GO:0005681">
    <property type="term" value="C:spliceosomal complex"/>
    <property type="evidence" value="ECO:0007669"/>
    <property type="project" value="InterPro"/>
</dbReference>
<dbReference type="CDD" id="cd06060">
    <property type="entry name" value="misato"/>
    <property type="match status" value="1"/>
</dbReference>
<gene>
    <name evidence="7" type="ORF">GT037_006147</name>
</gene>
<dbReference type="InterPro" id="IPR004098">
    <property type="entry name" value="Prp18"/>
</dbReference>
<sequence>MDFAKLMSAHIKKGKDTASPAESTEKKYLKRSEIEAQRQAAYVAEQEAAEKARRERLEKKRKAEEDEAEREAERREKRMRMAEESRRIREEEEEAEERQRRKRLGLPDLPPKNKEGEGDGTPVPEEEDIEDEELVAKLRALDEPARLFGETHKQRLKRYKKRVGADSLAAIMTDGPIPTTLQLVPEKDMKVNLQVPKDKQGREFLFRQLASYFTMVLKEWDLTLLRRDAQVKESYQGKQAYAAMVQARENMRPLFKKLEKFDLPDSIVEPVVEIVHAAQERRYVDANDGYLRLSIGKAAWPIGVTMVGIHERTTLRFCHATFFTMHEVVTLQFGNQSNYLGTHFWNTQESYFTYPPEPESPVNHDVLFRPGVAPDGSDTFTPRTLIYDLKGAFGSMRKINALYEAEDDRSILDQNGVWPSKPVVQRAAETIPQSAYQEHLDAGLDPPPLSASSVRYWSDYSRVYYHPKSIVQLSEFDVNDKLMPFESWDVGMELFEKLEREVDLVDRDLRPFVEECDGIQGLQIFTGVDDAWGGWTSGWLERLRDEYGKLSIWTWGLGDHGANTTTPREKRLQQITNSARSLHVLGEQSSVFVPMSNSPAKLPGYLSVDTTSPWHIAALQVVGLESMTISSRLRASLGGRGTLQDLENTINSTGKRRIAKLEMSLADPDVLSAKALDEVEQAEKVGSMTSRQTSENDDRLSNFDIDTFSREYRTATKKGKKEHVFGRAEASRGEWVLSQDNERDPHDRFDSGPALQRFAAPLLFPLLDSFPRSILDVGSDHFTKLAVHTGLTTSTAVADQIRAVEQIVKRMTGIEEKETLCNGLQVLAEEYDEGWDSGTESDDDD</sequence>
<dbReference type="InterPro" id="IPR019605">
    <property type="entry name" value="Misato_II_tubulin-like"/>
</dbReference>
<dbReference type="Pfam" id="PF02840">
    <property type="entry name" value="Prp18"/>
    <property type="match status" value="1"/>
</dbReference>
<name>A0A8H7B9W4_9PLEO</name>
<evidence type="ECO:0000256" key="5">
    <source>
        <dbReference type="SAM" id="MobiDB-lite"/>
    </source>
</evidence>
<dbReference type="Gene3D" id="1.20.940.10">
    <property type="entry name" value="Functional domain of the splicing factor Prp18"/>
    <property type="match status" value="1"/>
</dbReference>
<dbReference type="InterPro" id="IPR036285">
    <property type="entry name" value="PRP4-like_sf"/>
</dbReference>
<feature type="domain" description="Pre-mRNA processing factor 4 (PRP4)-like" evidence="6">
    <location>
        <begin position="129"/>
        <end position="178"/>
    </location>
</feature>
<proteinExistence type="inferred from homology"/>
<dbReference type="SMART" id="SM00500">
    <property type="entry name" value="SFM"/>
    <property type="match status" value="1"/>
</dbReference>
<dbReference type="GO" id="GO:0005739">
    <property type="term" value="C:mitochondrion"/>
    <property type="evidence" value="ECO:0007669"/>
    <property type="project" value="UniProtKB-SubCell"/>
</dbReference>
<dbReference type="InterPro" id="IPR014906">
    <property type="entry name" value="PRP4-like"/>
</dbReference>
<dbReference type="SUPFAM" id="SSF158230">
    <property type="entry name" value="PRP4-like"/>
    <property type="match status" value="1"/>
</dbReference>
<feature type="compositionally biased region" description="Basic and acidic residues" evidence="5">
    <location>
        <begin position="48"/>
        <end position="64"/>
    </location>
</feature>
<dbReference type="AlphaFoldDB" id="A0A8H7B9W4"/>
<evidence type="ECO:0000256" key="3">
    <source>
        <dbReference type="ARBA" id="ARBA00008507"/>
    </source>
</evidence>
<dbReference type="GeneID" id="62204372"/>
<dbReference type="SUPFAM" id="SSF47938">
    <property type="entry name" value="Functional domain of the splicing factor Prp18"/>
    <property type="match status" value="1"/>
</dbReference>
<keyword evidence="8" id="KW-1185">Reference proteome</keyword>
<feature type="compositionally biased region" description="Low complexity" evidence="5">
    <location>
        <begin position="37"/>
        <end position="46"/>
    </location>
</feature>
<evidence type="ECO:0000256" key="1">
    <source>
        <dbReference type="ARBA" id="ARBA00003757"/>
    </source>
</evidence>
<dbReference type="Pfam" id="PF08799">
    <property type="entry name" value="PRP4"/>
    <property type="match status" value="1"/>
</dbReference>